<feature type="region of interest" description="Disordered" evidence="1">
    <location>
        <begin position="164"/>
        <end position="192"/>
    </location>
</feature>
<name>A0ABU3RYM4_9MICO</name>
<proteinExistence type="predicted"/>
<comment type="caution">
    <text evidence="3">The sequence shown here is derived from an EMBL/GenBank/DDBJ whole genome shotgun (WGS) entry which is preliminary data.</text>
</comment>
<evidence type="ECO:0000256" key="1">
    <source>
        <dbReference type="SAM" id="MobiDB-lite"/>
    </source>
</evidence>
<keyword evidence="2" id="KW-0472">Membrane</keyword>
<dbReference type="RefSeq" id="WP_316001625.1">
    <property type="nucleotide sequence ID" value="NZ_JAWDIU010000004.1"/>
</dbReference>
<feature type="transmembrane region" description="Helical" evidence="2">
    <location>
        <begin position="200"/>
        <end position="225"/>
    </location>
</feature>
<protein>
    <submittedName>
        <fullName evidence="3">S24/S26 family peptidase</fullName>
    </submittedName>
</protein>
<keyword evidence="2" id="KW-1133">Transmembrane helix</keyword>
<keyword evidence="2" id="KW-0812">Transmembrane</keyword>
<evidence type="ECO:0000313" key="4">
    <source>
        <dbReference type="Proteomes" id="UP001256673"/>
    </source>
</evidence>
<gene>
    <name evidence="3" type="ORF">RWH43_12350</name>
</gene>
<feature type="compositionally biased region" description="Basic and acidic residues" evidence="1">
    <location>
        <begin position="164"/>
        <end position="178"/>
    </location>
</feature>
<evidence type="ECO:0000313" key="3">
    <source>
        <dbReference type="EMBL" id="MDU0327548.1"/>
    </source>
</evidence>
<dbReference type="CDD" id="cd06462">
    <property type="entry name" value="Peptidase_S24_S26"/>
    <property type="match status" value="1"/>
</dbReference>
<accession>A0ABU3RYM4</accession>
<dbReference type="EMBL" id="JAWDIU010000004">
    <property type="protein sequence ID" value="MDU0327548.1"/>
    <property type="molecule type" value="Genomic_DNA"/>
</dbReference>
<reference evidence="3 4" key="1">
    <citation type="submission" date="2023-09" db="EMBL/GenBank/DDBJ databases">
        <title>Microbacterium fusihabitans sp. nov., Microbacterium phycihabitans sp. nov., and Microbacterium cervinum sp. nov., isolated from dried seaweeds of beach.</title>
        <authorList>
            <person name="Lee S.D."/>
        </authorList>
    </citation>
    <scope>NUCLEOTIDE SEQUENCE [LARGE SCALE GENOMIC DNA]</scope>
    <source>
        <strain evidence="3 4">KSW2-21</strain>
    </source>
</reference>
<organism evidence="3 4">
    <name type="scientific">Microbacterium algihabitans</name>
    <dbReference type="NCBI Taxonomy" id="3075992"/>
    <lineage>
        <taxon>Bacteria</taxon>
        <taxon>Bacillati</taxon>
        <taxon>Actinomycetota</taxon>
        <taxon>Actinomycetes</taxon>
        <taxon>Micrococcales</taxon>
        <taxon>Microbacteriaceae</taxon>
        <taxon>Microbacterium</taxon>
    </lineage>
</organism>
<sequence>MPASRVLLVAAVAAARAVVTLALALGFWAAAPVALGWLPTTVMTASMTPAIEVGDVVVSRPMPPDALLPGRVVLADDPDWSDRLRLHRIAGIDVDGALITKGDANPSADSSPLHPDAVRGVGVLRVPWVGLPVVWVKTADVVPLGAVTVGFALCLLLALRRGDDDDPRPPADPDEPHRSLPVTRRSLRAQRRRAPARVRIGRAFGLASSLAVTAALGATPAWAALADVTAAPGSIVAATLSPPTRLGCVNDGGAVVTWAYDGSEPRGFDLLVNGRVVASGIPPWARAARVPNDGSYSLFRTDRVTVRTTAGQAWSAESSASVPVGGVFLGFGRPFCR</sequence>
<dbReference type="Proteomes" id="UP001256673">
    <property type="component" value="Unassembled WGS sequence"/>
</dbReference>
<evidence type="ECO:0000256" key="2">
    <source>
        <dbReference type="SAM" id="Phobius"/>
    </source>
</evidence>
<feature type="transmembrane region" description="Helical" evidence="2">
    <location>
        <begin position="141"/>
        <end position="159"/>
    </location>
</feature>
<keyword evidence="4" id="KW-1185">Reference proteome</keyword>